<keyword evidence="2" id="KW-1185">Reference proteome</keyword>
<sequence length="634" mass="72157">MAVLGQTPTLTIPATQPTCSAQDHLTLRASIDTISRQDATPMASEDSTLTGTTGTSDPKPELGPKLQGQPPQPSSLHITSLFAPLPTYGPPTTANRLQYLCFTISSSILSLLFLGSIVIVSLIIRVPQFCSKALYTVTLRDYDKKRIFNEEEKRRSDIRRITDKSWKRRLSCGEGPVDEEGLAQRYQPTEGGRDPIISDVAYYARRVGLDVEKIKVKTEDGFLIDLWHVYDPTEYVVGSDEPSFSRRVFQQSRMRLKNPTAKRKMPVLLLHGLLQSSGAYCCNDDDSMAFWLCKAGYDVWLGNNRCGFEPKHEVLRTNDPRMWCWNLNQMGILDLSALVDRVLIDTGFPKLGLVCHSQGTAQTFVALAKEQRPLLGEKISVFCALAPAVYAGPLVDNVFFRFVRLLSPVMFRVVFGVHAFIPFMMTMHRLVPPKMYGWLGYKVFSYLFGWTDGRWDRGLRDRFFQFAPVYVSAETMRWWLGGDGFAKHRCVLATKETVQSEDKIDAEDQHEKNGVIRVKTEEDLMLRQRFGRGATAWYNEKVPPMALWVCDNDELVDGRRLLRRLGNGREPHVKLVHSKVITGYEHLDVLWAMDAVDQVFVEVREVLWKTWMRRDECIVPDGCENVEVWQPTIA</sequence>
<name>A0ACC1MH21_9HYPO</name>
<reference evidence="1" key="1">
    <citation type="submission" date="2022-08" db="EMBL/GenBank/DDBJ databases">
        <title>Genome Sequence of Lecanicillium fungicola.</title>
        <authorList>
            <person name="Buettner E."/>
        </authorList>
    </citation>
    <scope>NUCLEOTIDE SEQUENCE</scope>
    <source>
        <strain evidence="1">Babe33</strain>
    </source>
</reference>
<dbReference type="Proteomes" id="UP001143910">
    <property type="component" value="Unassembled WGS sequence"/>
</dbReference>
<evidence type="ECO:0000313" key="1">
    <source>
        <dbReference type="EMBL" id="KAJ2965553.1"/>
    </source>
</evidence>
<protein>
    <submittedName>
        <fullName evidence="1">Uncharacterized protein</fullName>
    </submittedName>
</protein>
<evidence type="ECO:0000313" key="2">
    <source>
        <dbReference type="Proteomes" id="UP001143910"/>
    </source>
</evidence>
<comment type="caution">
    <text evidence="1">The sequence shown here is derived from an EMBL/GenBank/DDBJ whole genome shotgun (WGS) entry which is preliminary data.</text>
</comment>
<accession>A0ACC1MH21</accession>
<dbReference type="EMBL" id="JANJQO010002939">
    <property type="protein sequence ID" value="KAJ2965553.1"/>
    <property type="molecule type" value="Genomic_DNA"/>
</dbReference>
<gene>
    <name evidence="1" type="ORF">NQ176_g10559</name>
</gene>
<organism evidence="1 2">
    <name type="scientific">Zarea fungicola</name>
    <dbReference type="NCBI Taxonomy" id="93591"/>
    <lineage>
        <taxon>Eukaryota</taxon>
        <taxon>Fungi</taxon>
        <taxon>Dikarya</taxon>
        <taxon>Ascomycota</taxon>
        <taxon>Pezizomycotina</taxon>
        <taxon>Sordariomycetes</taxon>
        <taxon>Hypocreomycetidae</taxon>
        <taxon>Hypocreales</taxon>
        <taxon>Cordycipitaceae</taxon>
        <taxon>Zarea</taxon>
    </lineage>
</organism>
<proteinExistence type="predicted"/>